<accession>A0ABC8KFC1</accession>
<evidence type="ECO:0000313" key="2">
    <source>
        <dbReference type="Proteomes" id="UP001642260"/>
    </source>
</evidence>
<dbReference type="EMBL" id="CAKOAT010190599">
    <property type="protein sequence ID" value="CAH8354286.1"/>
    <property type="molecule type" value="Genomic_DNA"/>
</dbReference>
<organism evidence="1 2">
    <name type="scientific">Eruca vesicaria subsp. sativa</name>
    <name type="common">Garden rocket</name>
    <name type="synonym">Eruca sativa</name>
    <dbReference type="NCBI Taxonomy" id="29727"/>
    <lineage>
        <taxon>Eukaryota</taxon>
        <taxon>Viridiplantae</taxon>
        <taxon>Streptophyta</taxon>
        <taxon>Embryophyta</taxon>
        <taxon>Tracheophyta</taxon>
        <taxon>Spermatophyta</taxon>
        <taxon>Magnoliopsida</taxon>
        <taxon>eudicotyledons</taxon>
        <taxon>Gunneridae</taxon>
        <taxon>Pentapetalae</taxon>
        <taxon>rosids</taxon>
        <taxon>malvids</taxon>
        <taxon>Brassicales</taxon>
        <taxon>Brassicaceae</taxon>
        <taxon>Brassiceae</taxon>
        <taxon>Eruca</taxon>
    </lineage>
</organism>
<proteinExistence type="predicted"/>
<name>A0ABC8KFC1_ERUVS</name>
<gene>
    <name evidence="1" type="ORF">ERUC_LOCUS20041</name>
</gene>
<evidence type="ECO:0000313" key="1">
    <source>
        <dbReference type="EMBL" id="CAH8354286.1"/>
    </source>
</evidence>
<sequence length="122" mass="14223">MLVWKGNIFLHLWYVKNTHFQIIKKFPHFHPNLKVLEVGDVIVGGENGISQILAMWREAVIKTSRTGKNPTCLFHCCPYGSENDKFHLFSWTNECMVEEIEYLKDMVTDVKGEISEMNLDFT</sequence>
<dbReference type="AlphaFoldDB" id="A0ABC8KFC1"/>
<reference evidence="1 2" key="1">
    <citation type="submission" date="2022-03" db="EMBL/GenBank/DDBJ databases">
        <authorList>
            <person name="Macdonald S."/>
            <person name="Ahmed S."/>
            <person name="Newling K."/>
        </authorList>
    </citation>
    <scope>NUCLEOTIDE SEQUENCE [LARGE SCALE GENOMIC DNA]</scope>
</reference>
<protein>
    <submittedName>
        <fullName evidence="1">Uncharacterized protein</fullName>
    </submittedName>
</protein>
<comment type="caution">
    <text evidence="1">The sequence shown here is derived from an EMBL/GenBank/DDBJ whole genome shotgun (WGS) entry which is preliminary data.</text>
</comment>
<dbReference type="Proteomes" id="UP001642260">
    <property type="component" value="Unassembled WGS sequence"/>
</dbReference>
<keyword evidence="2" id="KW-1185">Reference proteome</keyword>